<keyword evidence="2" id="KW-1185">Reference proteome</keyword>
<evidence type="ECO:0000313" key="1">
    <source>
        <dbReference type="EMBL" id="GAA0937090.1"/>
    </source>
</evidence>
<name>A0ABN1Q3W3_9ACTN</name>
<reference evidence="1 2" key="1">
    <citation type="journal article" date="2019" name="Int. J. Syst. Evol. Microbiol.">
        <title>The Global Catalogue of Microorganisms (GCM) 10K type strain sequencing project: providing services to taxonomists for standard genome sequencing and annotation.</title>
        <authorList>
            <consortium name="The Broad Institute Genomics Platform"/>
            <consortium name="The Broad Institute Genome Sequencing Center for Infectious Disease"/>
            <person name="Wu L."/>
            <person name="Ma J."/>
        </authorList>
    </citation>
    <scope>NUCLEOTIDE SEQUENCE [LARGE SCALE GENOMIC DNA]</scope>
    <source>
        <strain evidence="1 2">JCM 10696</strain>
    </source>
</reference>
<organism evidence="1 2">
    <name type="scientific">Actinocorallia libanotica</name>
    <dbReference type="NCBI Taxonomy" id="46162"/>
    <lineage>
        <taxon>Bacteria</taxon>
        <taxon>Bacillati</taxon>
        <taxon>Actinomycetota</taxon>
        <taxon>Actinomycetes</taxon>
        <taxon>Streptosporangiales</taxon>
        <taxon>Thermomonosporaceae</taxon>
        <taxon>Actinocorallia</taxon>
    </lineage>
</organism>
<evidence type="ECO:0008006" key="3">
    <source>
        <dbReference type="Google" id="ProtNLM"/>
    </source>
</evidence>
<dbReference type="RefSeq" id="WP_344235907.1">
    <property type="nucleotide sequence ID" value="NZ_BAAAHH010000001.1"/>
</dbReference>
<gene>
    <name evidence="1" type="ORF">GCM10009550_03480</name>
</gene>
<sequence>MSDDPPSEDWTLADLELIRLEISMDPRLGRLTATLSPEGLADWEEQARRRAPGELPVAEDDLAPSERVPAMAEEILAELTRDARTLRALAGSRYQNTLVAVAANPACPAAVRSRLAAHHSPAVRRAALTASGRDPS</sequence>
<evidence type="ECO:0000313" key="2">
    <source>
        <dbReference type="Proteomes" id="UP001500665"/>
    </source>
</evidence>
<accession>A0ABN1Q3W3</accession>
<dbReference type="Proteomes" id="UP001500665">
    <property type="component" value="Unassembled WGS sequence"/>
</dbReference>
<proteinExistence type="predicted"/>
<comment type="caution">
    <text evidence="1">The sequence shown here is derived from an EMBL/GenBank/DDBJ whole genome shotgun (WGS) entry which is preliminary data.</text>
</comment>
<dbReference type="EMBL" id="BAAAHH010000001">
    <property type="protein sequence ID" value="GAA0937090.1"/>
    <property type="molecule type" value="Genomic_DNA"/>
</dbReference>
<protein>
    <recommendedName>
        <fullName evidence="3">DUF222 domain-containing protein</fullName>
    </recommendedName>
</protein>